<keyword evidence="4" id="KW-0809">Transit peptide</keyword>
<feature type="repeat" description="PPR" evidence="6">
    <location>
        <begin position="149"/>
        <end position="183"/>
    </location>
</feature>
<comment type="caution">
    <text evidence="7">The sequence shown here is derived from an EMBL/GenBank/DDBJ whole genome shotgun (WGS) entry which is preliminary data.</text>
</comment>
<name>A0A9Q1Q4P9_9CARY</name>
<dbReference type="InterPro" id="IPR002885">
    <property type="entry name" value="PPR_rpt"/>
</dbReference>
<comment type="similarity">
    <text evidence="2">Belongs to the PPR family. P subfamily.</text>
</comment>
<evidence type="ECO:0000256" key="5">
    <source>
        <dbReference type="ARBA" id="ARBA00023128"/>
    </source>
</evidence>
<dbReference type="OrthoDB" id="429961at2759"/>
<sequence>MSSKLFMILNRLSLRLNQTQISSESALIASSNVINGRRGYYTTSRRGKETLYAKISPLGSPGISVKPELDGWMQKGKKVSVAELSRIIQDLRKRKRYTQALEVSEWMNEKGLCKFTPTEHAVQLDLIGRVRGFLSAESYFNSLPEESRTNKTYGALLNCYVRQRQIDKSLSHLRKMKELGFASTSLTYNDIMCLYTNIGKYEKVPEVLAEMKENKVLPDNYSYRLCMNSYGVRSDIASMENILKEMETQPHMAVDWNSYAVAANFYAKSGLTDKAVEALKKAEVRVDKKDGTGYNHLISLYAKLAKKDEILRLWELEKSTCKRCINRDFVNVLVSLVSIDEVEEAEEVLKGWDSSVNCYDFRVPNIVILAYLEKGLLEKAEIMLEEVFEKGKTASPNTWGLLAGSYLEKGEMKKAINGMKSALSLYVENKGWKPNNQVITRLLGWIGDEGTLEDAESFVGSLRNVIPVNKQMYHALLKANIRHGKNVNGVLEKMKVDKVEEDGETKNILGMIPKTT</sequence>
<keyword evidence="3" id="KW-0677">Repeat</keyword>
<evidence type="ECO:0000256" key="3">
    <source>
        <dbReference type="ARBA" id="ARBA00022737"/>
    </source>
</evidence>
<dbReference type="AlphaFoldDB" id="A0A9Q1Q4P9"/>
<dbReference type="Pfam" id="PF01535">
    <property type="entry name" value="PPR"/>
    <property type="match status" value="2"/>
</dbReference>
<evidence type="ECO:0008006" key="9">
    <source>
        <dbReference type="Google" id="ProtNLM"/>
    </source>
</evidence>
<comment type="subcellular location">
    <subcellularLocation>
        <location evidence="1">Mitochondrion</location>
    </subcellularLocation>
</comment>
<organism evidence="7 8">
    <name type="scientific">Carnegiea gigantea</name>
    <dbReference type="NCBI Taxonomy" id="171969"/>
    <lineage>
        <taxon>Eukaryota</taxon>
        <taxon>Viridiplantae</taxon>
        <taxon>Streptophyta</taxon>
        <taxon>Embryophyta</taxon>
        <taxon>Tracheophyta</taxon>
        <taxon>Spermatophyta</taxon>
        <taxon>Magnoliopsida</taxon>
        <taxon>eudicotyledons</taxon>
        <taxon>Gunneridae</taxon>
        <taxon>Pentapetalae</taxon>
        <taxon>Caryophyllales</taxon>
        <taxon>Cactineae</taxon>
        <taxon>Cactaceae</taxon>
        <taxon>Cactoideae</taxon>
        <taxon>Echinocereeae</taxon>
        <taxon>Carnegiea</taxon>
    </lineage>
</organism>
<evidence type="ECO:0000256" key="4">
    <source>
        <dbReference type="ARBA" id="ARBA00022946"/>
    </source>
</evidence>
<dbReference type="PROSITE" id="PS51375">
    <property type="entry name" value="PPR"/>
    <property type="match status" value="2"/>
</dbReference>
<dbReference type="PANTHER" id="PTHR45717">
    <property type="entry name" value="OS12G0527900 PROTEIN"/>
    <property type="match status" value="1"/>
</dbReference>
<gene>
    <name evidence="7" type="ORF">Cgig2_010806</name>
</gene>
<accession>A0A9Q1Q4P9</accession>
<dbReference type="Pfam" id="PF13041">
    <property type="entry name" value="PPR_2"/>
    <property type="match status" value="1"/>
</dbReference>
<keyword evidence="8" id="KW-1185">Reference proteome</keyword>
<protein>
    <recommendedName>
        <fullName evidence="9">Pentatricopeptide repeat-containing protein</fullName>
    </recommendedName>
</protein>
<keyword evidence="5" id="KW-0496">Mitochondrion</keyword>
<dbReference type="PANTHER" id="PTHR45717:SF20">
    <property type="entry name" value="OS07G0598500 PROTEIN"/>
    <property type="match status" value="1"/>
</dbReference>
<dbReference type="SUPFAM" id="SSF48452">
    <property type="entry name" value="TPR-like"/>
    <property type="match status" value="1"/>
</dbReference>
<evidence type="ECO:0000313" key="8">
    <source>
        <dbReference type="Proteomes" id="UP001153076"/>
    </source>
</evidence>
<dbReference type="FunFam" id="1.25.40.10:FF:000385">
    <property type="entry name" value="Pentatricopeptide repeat-containing protein mitochondrial"/>
    <property type="match status" value="1"/>
</dbReference>
<evidence type="ECO:0000256" key="1">
    <source>
        <dbReference type="ARBA" id="ARBA00004173"/>
    </source>
</evidence>
<dbReference type="GO" id="GO:0003729">
    <property type="term" value="F:mRNA binding"/>
    <property type="evidence" value="ECO:0007669"/>
    <property type="project" value="UniProtKB-ARBA"/>
</dbReference>
<dbReference type="GO" id="GO:0005739">
    <property type="term" value="C:mitochondrion"/>
    <property type="evidence" value="ECO:0007669"/>
    <property type="project" value="UniProtKB-SubCell"/>
</dbReference>
<dbReference type="NCBIfam" id="TIGR00756">
    <property type="entry name" value="PPR"/>
    <property type="match status" value="2"/>
</dbReference>
<dbReference type="InterPro" id="IPR011990">
    <property type="entry name" value="TPR-like_helical_dom_sf"/>
</dbReference>
<dbReference type="EMBL" id="JAKOGI010000961">
    <property type="protein sequence ID" value="KAJ8428864.1"/>
    <property type="molecule type" value="Genomic_DNA"/>
</dbReference>
<evidence type="ECO:0000256" key="2">
    <source>
        <dbReference type="ARBA" id="ARBA00007626"/>
    </source>
</evidence>
<feature type="repeat" description="PPR" evidence="6">
    <location>
        <begin position="184"/>
        <end position="218"/>
    </location>
</feature>
<dbReference type="Proteomes" id="UP001153076">
    <property type="component" value="Unassembled WGS sequence"/>
</dbReference>
<evidence type="ECO:0000313" key="7">
    <source>
        <dbReference type="EMBL" id="KAJ8428864.1"/>
    </source>
</evidence>
<proteinExistence type="inferred from homology"/>
<dbReference type="Gene3D" id="1.25.40.10">
    <property type="entry name" value="Tetratricopeptide repeat domain"/>
    <property type="match status" value="3"/>
</dbReference>
<evidence type="ECO:0000256" key="6">
    <source>
        <dbReference type="PROSITE-ProRule" id="PRU00708"/>
    </source>
</evidence>
<reference evidence="7" key="1">
    <citation type="submission" date="2022-04" db="EMBL/GenBank/DDBJ databases">
        <title>Carnegiea gigantea Genome sequencing and assembly v2.</title>
        <authorList>
            <person name="Copetti D."/>
            <person name="Sanderson M.J."/>
            <person name="Burquez A."/>
            <person name="Wojciechowski M.F."/>
        </authorList>
    </citation>
    <scope>NUCLEOTIDE SEQUENCE</scope>
    <source>
        <strain evidence="7">SGP5-SGP5p</strain>
        <tissue evidence="7">Aerial part</tissue>
    </source>
</reference>